<dbReference type="Proteomes" id="UP000678393">
    <property type="component" value="Unassembled WGS sequence"/>
</dbReference>
<evidence type="ECO:0000256" key="7">
    <source>
        <dbReference type="ARBA" id="ARBA00023306"/>
    </source>
</evidence>
<dbReference type="PANTHER" id="PTHR12172">
    <property type="entry name" value="CELL CYCLE CHECKPOINT PROTEIN RAD17"/>
    <property type="match status" value="1"/>
</dbReference>
<keyword evidence="3" id="KW-0547">Nucleotide-binding</keyword>
<evidence type="ECO:0000256" key="5">
    <source>
        <dbReference type="ARBA" id="ARBA00022840"/>
    </source>
</evidence>
<reference evidence="9" key="1">
    <citation type="submission" date="2021-04" db="EMBL/GenBank/DDBJ databases">
        <authorList>
            <consortium name="Molecular Ecology Group"/>
        </authorList>
    </citation>
    <scope>NUCLEOTIDE SEQUENCE</scope>
</reference>
<comment type="caution">
    <text evidence="9">The sequence shown here is derived from an EMBL/GenBank/DDBJ whole genome shotgun (WGS) entry which is preliminary data.</text>
</comment>
<sequence length="670" mass="74926">MDTAALDDDDVQIVKVSPSKKPVTWVSSSFDDFGFESLSSQKSFSAPKTSVKSTNQERKGFTVSQSSIYKFATENKSLKRPRQQHVQQSSQYFSSPTAKLLKPAVSLELWSEKHKPLSRADLALHKKKIEVVADWLAQNSENVTKHKAPILLLTGPPGAGKTACIHVLCTELGIDIQEWSCNAEQSADQWSDGSFQAGERSSVDVYMSQSQTSLFHNFLLRANKYQALDLSTSLPSLVKQPSTELNSKTTRKKCAVVVEDLPNIFFRDAQKFHEILRNYRYSGHCPLVFIISDTNNSSGSIQKLFPKDLQCQLNITNISVNPVAPTVLIKLLQGIVNKETRESKWTAPNAAVIEAIASSSCGDIRSAINTLQFACRTDTSDLKALYPASATAKRKNKSSSTKSRSESGSGASKENSQSGSSHGLLGAKDTSVFLFHAVGKILYFKRGDPKEHPNHENLPPHLKEYDRDPLLCVPEDVVFKSNLSGDYFNSFLHENYVEFLSSVEDLERAAQYFSDADYLSSVWTAREELQKYSVSVATRGYIHSNSEFSRHDSSGRKMGWKPLHKSQWFDVSKQASANVTSARQLFKGYHWEPEVLCTEILPFISVTNPTLHDTGQIAFVQEMTQFSQRKAVFRPHSERLDERDVIADAENSVDLKTSFRISIRNAKCYK</sequence>
<evidence type="ECO:0000256" key="2">
    <source>
        <dbReference type="ARBA" id="ARBA00006168"/>
    </source>
</evidence>
<dbReference type="SUPFAM" id="SSF52540">
    <property type="entry name" value="P-loop containing nucleoside triphosphate hydrolases"/>
    <property type="match status" value="1"/>
</dbReference>
<dbReference type="Gene3D" id="3.40.50.300">
    <property type="entry name" value="P-loop containing nucleotide triphosphate hydrolases"/>
    <property type="match status" value="1"/>
</dbReference>
<dbReference type="GO" id="GO:0003689">
    <property type="term" value="F:DNA clamp loader activity"/>
    <property type="evidence" value="ECO:0007669"/>
    <property type="project" value="TreeGrafter"/>
</dbReference>
<accession>A0A8S3ZLI7</accession>
<feature type="region of interest" description="Disordered" evidence="8">
    <location>
        <begin position="393"/>
        <end position="422"/>
    </location>
</feature>
<dbReference type="GO" id="GO:0005634">
    <property type="term" value="C:nucleus"/>
    <property type="evidence" value="ECO:0007669"/>
    <property type="project" value="UniProtKB-SubCell"/>
</dbReference>
<name>A0A8S3ZLI7_9EUPU</name>
<evidence type="ECO:0000256" key="3">
    <source>
        <dbReference type="ARBA" id="ARBA00022741"/>
    </source>
</evidence>
<keyword evidence="7" id="KW-0131">Cell cycle</keyword>
<comment type="subcellular location">
    <subcellularLocation>
        <location evidence="1">Nucleus</location>
    </subcellularLocation>
</comment>
<dbReference type="EMBL" id="CAJHNH020003137">
    <property type="protein sequence ID" value="CAG5128615.1"/>
    <property type="molecule type" value="Genomic_DNA"/>
</dbReference>
<keyword evidence="10" id="KW-1185">Reference proteome</keyword>
<dbReference type="GO" id="GO:0005524">
    <property type="term" value="F:ATP binding"/>
    <property type="evidence" value="ECO:0007669"/>
    <property type="project" value="UniProtKB-KW"/>
</dbReference>
<comment type="similarity">
    <text evidence="2">Belongs to the rad17/RAD24 family.</text>
</comment>
<dbReference type="Pfam" id="PF03215">
    <property type="entry name" value="Rad17"/>
    <property type="match status" value="1"/>
</dbReference>
<keyword evidence="4" id="KW-0227">DNA damage</keyword>
<dbReference type="InterPro" id="IPR027417">
    <property type="entry name" value="P-loop_NTPase"/>
</dbReference>
<evidence type="ECO:0000313" key="10">
    <source>
        <dbReference type="Proteomes" id="UP000678393"/>
    </source>
</evidence>
<dbReference type="GO" id="GO:0000077">
    <property type="term" value="P:DNA damage checkpoint signaling"/>
    <property type="evidence" value="ECO:0007669"/>
    <property type="project" value="TreeGrafter"/>
</dbReference>
<dbReference type="GO" id="GO:0006281">
    <property type="term" value="P:DNA repair"/>
    <property type="evidence" value="ECO:0007669"/>
    <property type="project" value="InterPro"/>
</dbReference>
<feature type="compositionally biased region" description="Low complexity" evidence="8">
    <location>
        <begin position="398"/>
        <end position="414"/>
    </location>
</feature>
<dbReference type="GO" id="GO:0003682">
    <property type="term" value="F:chromatin binding"/>
    <property type="evidence" value="ECO:0007669"/>
    <property type="project" value="TreeGrafter"/>
</dbReference>
<keyword evidence="5" id="KW-0067">ATP-binding</keyword>
<gene>
    <name evidence="9" type="ORF">CUNI_LOCUS14173</name>
</gene>
<keyword evidence="6" id="KW-0539">Nucleus</keyword>
<evidence type="ECO:0000256" key="6">
    <source>
        <dbReference type="ARBA" id="ARBA00023242"/>
    </source>
</evidence>
<proteinExistence type="inferred from homology"/>
<evidence type="ECO:0000256" key="4">
    <source>
        <dbReference type="ARBA" id="ARBA00022763"/>
    </source>
</evidence>
<dbReference type="GO" id="GO:0033314">
    <property type="term" value="P:mitotic DNA replication checkpoint signaling"/>
    <property type="evidence" value="ECO:0007669"/>
    <property type="project" value="TreeGrafter"/>
</dbReference>
<protein>
    <recommendedName>
        <fullName evidence="11">Cell cycle checkpoint protein RAD17</fullName>
    </recommendedName>
</protein>
<evidence type="ECO:0000313" key="9">
    <source>
        <dbReference type="EMBL" id="CAG5128615.1"/>
    </source>
</evidence>
<dbReference type="PANTHER" id="PTHR12172:SF0">
    <property type="entry name" value="CELL CYCLE CHECKPOINT PROTEIN RAD17"/>
    <property type="match status" value="1"/>
</dbReference>
<dbReference type="InterPro" id="IPR004582">
    <property type="entry name" value="Checkpoint_prot_Rad17_Rad24"/>
</dbReference>
<evidence type="ECO:0000256" key="1">
    <source>
        <dbReference type="ARBA" id="ARBA00004123"/>
    </source>
</evidence>
<dbReference type="AlphaFoldDB" id="A0A8S3ZLI7"/>
<dbReference type="OrthoDB" id="10265971at2759"/>
<organism evidence="9 10">
    <name type="scientific">Candidula unifasciata</name>
    <dbReference type="NCBI Taxonomy" id="100452"/>
    <lineage>
        <taxon>Eukaryota</taxon>
        <taxon>Metazoa</taxon>
        <taxon>Spiralia</taxon>
        <taxon>Lophotrochozoa</taxon>
        <taxon>Mollusca</taxon>
        <taxon>Gastropoda</taxon>
        <taxon>Heterobranchia</taxon>
        <taxon>Euthyneura</taxon>
        <taxon>Panpulmonata</taxon>
        <taxon>Eupulmonata</taxon>
        <taxon>Stylommatophora</taxon>
        <taxon>Helicina</taxon>
        <taxon>Helicoidea</taxon>
        <taxon>Geomitridae</taxon>
        <taxon>Candidula</taxon>
    </lineage>
</organism>
<dbReference type="Gene3D" id="1.10.8.60">
    <property type="match status" value="1"/>
</dbReference>
<evidence type="ECO:0008006" key="11">
    <source>
        <dbReference type="Google" id="ProtNLM"/>
    </source>
</evidence>
<evidence type="ECO:0000256" key="8">
    <source>
        <dbReference type="SAM" id="MobiDB-lite"/>
    </source>
</evidence>